<sequence length="375" mass="42929">MNKINPLLIIVFIIPIITISSFFFLVPSTFNHVKMRNRYGLFLATRSTNVHILQRYCERILHTQDNDNKRRKGNVLSKEGMVMLCVIGLEEGKEEMEVEREKGRMGREAYRNTEVSQICLHISYRIVMYLNNPQDICHEVLILLNAALKACGNALHVLTINDFSFIVPYTCQNWLYVTSSDEIGHVLPVKASEESLTPHYKHPDFLGFSHSQPIIQNIKFACSFTLTGYYYPYPSTLPLPTYSDKNSTLAGPILHIRNNLQHPISVLEFHSLFSFDFLPFLFHMSFSCFTGLIIQNLPELGTHNSAGNMSHFLYFIESLQNKLAQLPAVDMQKFPGSFFSYSSHSPKVIQPIFDAQSLCRQHNDSLLFGSTVENF</sequence>
<keyword evidence="1" id="KW-1133">Transmembrane helix</keyword>
<dbReference type="VEuPathDB" id="FungiDB:VP01_1172g4"/>
<dbReference type="EMBL" id="LAVV01001921">
    <property type="protein sequence ID" value="KNZ63209.1"/>
    <property type="molecule type" value="Genomic_DNA"/>
</dbReference>
<keyword evidence="1" id="KW-0472">Membrane</keyword>
<protein>
    <submittedName>
        <fullName evidence="2">Uncharacterized protein</fullName>
    </submittedName>
</protein>
<accession>A0A0L6VR88</accession>
<evidence type="ECO:0000256" key="1">
    <source>
        <dbReference type="SAM" id="Phobius"/>
    </source>
</evidence>
<keyword evidence="3" id="KW-1185">Reference proteome</keyword>
<organism evidence="2 3">
    <name type="scientific">Puccinia sorghi</name>
    <dbReference type="NCBI Taxonomy" id="27349"/>
    <lineage>
        <taxon>Eukaryota</taxon>
        <taxon>Fungi</taxon>
        <taxon>Dikarya</taxon>
        <taxon>Basidiomycota</taxon>
        <taxon>Pucciniomycotina</taxon>
        <taxon>Pucciniomycetes</taxon>
        <taxon>Pucciniales</taxon>
        <taxon>Pucciniaceae</taxon>
        <taxon>Puccinia</taxon>
    </lineage>
</organism>
<dbReference type="Proteomes" id="UP000037035">
    <property type="component" value="Unassembled WGS sequence"/>
</dbReference>
<proteinExistence type="predicted"/>
<evidence type="ECO:0000313" key="2">
    <source>
        <dbReference type="EMBL" id="KNZ63209.1"/>
    </source>
</evidence>
<evidence type="ECO:0000313" key="3">
    <source>
        <dbReference type="Proteomes" id="UP000037035"/>
    </source>
</evidence>
<reference evidence="2 3" key="1">
    <citation type="submission" date="2015-08" db="EMBL/GenBank/DDBJ databases">
        <title>Next Generation Sequencing and Analysis of the Genome of Puccinia sorghi L Schw, the Causal Agent of Maize Common Rust.</title>
        <authorList>
            <person name="Rochi L."/>
            <person name="Burguener G."/>
            <person name="Darino M."/>
            <person name="Turjanski A."/>
            <person name="Kreff E."/>
            <person name="Dieguez M.J."/>
            <person name="Sacco F."/>
        </authorList>
    </citation>
    <scope>NUCLEOTIDE SEQUENCE [LARGE SCALE GENOMIC DNA]</scope>
    <source>
        <strain evidence="2 3">RO10H11247</strain>
    </source>
</reference>
<keyword evidence="1" id="KW-0812">Transmembrane</keyword>
<name>A0A0L6VR88_9BASI</name>
<feature type="transmembrane region" description="Helical" evidence="1">
    <location>
        <begin position="6"/>
        <end position="26"/>
    </location>
</feature>
<dbReference type="AlphaFoldDB" id="A0A0L6VR88"/>
<gene>
    <name evidence="2" type="ORF">VP01_1172g4</name>
</gene>
<comment type="caution">
    <text evidence="2">The sequence shown here is derived from an EMBL/GenBank/DDBJ whole genome shotgun (WGS) entry which is preliminary data.</text>
</comment>